<evidence type="ECO:0000256" key="1">
    <source>
        <dbReference type="ARBA" id="ARBA00004651"/>
    </source>
</evidence>
<dbReference type="Proteomes" id="UP001415169">
    <property type="component" value="Unassembled WGS sequence"/>
</dbReference>
<accession>A0ABP7ZIP6</accession>
<evidence type="ECO:0000256" key="3">
    <source>
        <dbReference type="ARBA" id="ARBA00022692"/>
    </source>
</evidence>
<evidence type="ECO:0000256" key="5">
    <source>
        <dbReference type="ARBA" id="ARBA00023136"/>
    </source>
</evidence>
<dbReference type="Pfam" id="PF00482">
    <property type="entry name" value="T2SSF"/>
    <property type="match status" value="1"/>
</dbReference>
<keyword evidence="9" id="KW-1185">Reference proteome</keyword>
<dbReference type="RefSeq" id="WP_344790639.1">
    <property type="nucleotide sequence ID" value="NZ_BAABBV010000001.1"/>
</dbReference>
<evidence type="ECO:0000256" key="6">
    <source>
        <dbReference type="SAM" id="Phobius"/>
    </source>
</evidence>
<dbReference type="EMBL" id="BAABBV010000001">
    <property type="protein sequence ID" value="GAA4157863.1"/>
    <property type="molecule type" value="Genomic_DNA"/>
</dbReference>
<proteinExistence type="predicted"/>
<keyword evidence="2" id="KW-1003">Cell membrane</keyword>
<protein>
    <submittedName>
        <fullName evidence="8">Type II secretion system F family protein</fullName>
    </submittedName>
</protein>
<comment type="caution">
    <text evidence="8">The sequence shown here is derived from an EMBL/GenBank/DDBJ whole genome shotgun (WGS) entry which is preliminary data.</text>
</comment>
<feature type="transmembrane region" description="Helical" evidence="6">
    <location>
        <begin position="46"/>
        <end position="78"/>
    </location>
</feature>
<keyword evidence="3 6" id="KW-0812">Transmembrane</keyword>
<name>A0ABP7ZIP6_9MICO</name>
<gene>
    <name evidence="8" type="ORF">GCM10022286_09890</name>
</gene>
<organism evidence="8 9">
    <name type="scientific">Gryllotalpicola daejeonensis</name>
    <dbReference type="NCBI Taxonomy" id="993087"/>
    <lineage>
        <taxon>Bacteria</taxon>
        <taxon>Bacillati</taxon>
        <taxon>Actinomycetota</taxon>
        <taxon>Actinomycetes</taxon>
        <taxon>Micrococcales</taxon>
        <taxon>Microbacteriaceae</taxon>
        <taxon>Gryllotalpicola</taxon>
    </lineage>
</organism>
<reference evidence="8" key="2">
    <citation type="submission" date="2023-12" db="EMBL/GenBank/DDBJ databases">
        <authorList>
            <person name="Sun Q."/>
            <person name="Inoue M."/>
        </authorList>
    </citation>
    <scope>NUCLEOTIDE SEQUENCE</scope>
    <source>
        <strain evidence="8">JCM 17590</strain>
    </source>
</reference>
<dbReference type="PANTHER" id="PTHR35007">
    <property type="entry name" value="INTEGRAL MEMBRANE PROTEIN-RELATED"/>
    <property type="match status" value="1"/>
</dbReference>
<evidence type="ECO:0000256" key="2">
    <source>
        <dbReference type="ARBA" id="ARBA00022475"/>
    </source>
</evidence>
<dbReference type="InterPro" id="IPR018076">
    <property type="entry name" value="T2SS_GspF_dom"/>
</dbReference>
<feature type="transmembrane region" description="Helical" evidence="6">
    <location>
        <begin position="6"/>
        <end position="25"/>
    </location>
</feature>
<evidence type="ECO:0000256" key="4">
    <source>
        <dbReference type="ARBA" id="ARBA00022989"/>
    </source>
</evidence>
<feature type="transmembrane region" description="Helical" evidence="6">
    <location>
        <begin position="263"/>
        <end position="284"/>
    </location>
</feature>
<reference evidence="8" key="1">
    <citation type="journal article" date="2014" name="Int. J. Syst. Evol. Microbiol.">
        <title>Complete genome of a new Firmicutes species belonging to the dominant human colonic microbiota ('Ruminococcus bicirculans') reveals two chromosomes and a selective capacity to utilize plant glucans.</title>
        <authorList>
            <consortium name="NISC Comparative Sequencing Program"/>
            <person name="Wegmann U."/>
            <person name="Louis P."/>
            <person name="Goesmann A."/>
            <person name="Henrissat B."/>
            <person name="Duncan S.H."/>
            <person name="Flint H.J."/>
        </authorList>
    </citation>
    <scope>NUCLEOTIDE SEQUENCE</scope>
    <source>
        <strain evidence="8">JCM 17590</strain>
    </source>
</reference>
<evidence type="ECO:0000313" key="9">
    <source>
        <dbReference type="Proteomes" id="UP001415169"/>
    </source>
</evidence>
<keyword evidence="4 6" id="KW-1133">Transmembrane helix</keyword>
<comment type="subcellular location">
    <subcellularLocation>
        <location evidence="1">Cell membrane</location>
        <topology evidence="1">Multi-pass membrane protein</topology>
    </subcellularLocation>
</comment>
<sequence length="294" mass="30944">MTDAWLGALLGGVLAAGVLLIVSATRRSGRVAERSARGDRAAGDRLRLWLLRAGVPGLAPAGFVVLTAIAAVVAAALAEALLSIPGFALAAGCAGGALPWVLVNWRVTARRNATRAAWPDVVDHLVAAVRSGVALPEAVAALATLGPEPTRDQFARFGRDYRATGQFARCADQLKAELGDPVGDRIIETLKMAREVGGTELVAVLRALAASLREDAATRNELQARQTWVVNAARLGVAAPWLVLALLATRPEGREAYATAEGTAVIVVAAVVSVLAYRVMIAIGRLPEERRWFR</sequence>
<keyword evidence="5 6" id="KW-0472">Membrane</keyword>
<feature type="domain" description="Type II secretion system protein GspF" evidence="7">
    <location>
        <begin position="123"/>
        <end position="247"/>
    </location>
</feature>
<feature type="transmembrane region" description="Helical" evidence="6">
    <location>
        <begin position="228"/>
        <end position="248"/>
    </location>
</feature>
<evidence type="ECO:0000259" key="7">
    <source>
        <dbReference type="Pfam" id="PF00482"/>
    </source>
</evidence>
<dbReference type="PANTHER" id="PTHR35007:SF3">
    <property type="entry name" value="POSSIBLE CONSERVED ALANINE RICH MEMBRANE PROTEIN"/>
    <property type="match status" value="1"/>
</dbReference>
<evidence type="ECO:0000313" key="8">
    <source>
        <dbReference type="EMBL" id="GAA4157863.1"/>
    </source>
</evidence>
<feature type="transmembrane region" description="Helical" evidence="6">
    <location>
        <begin position="84"/>
        <end position="105"/>
    </location>
</feature>